<accession>A0A812IWU5</accession>
<evidence type="ECO:0000256" key="10">
    <source>
        <dbReference type="PROSITE-ProRule" id="PRU00339"/>
    </source>
</evidence>
<dbReference type="GO" id="GO:0046872">
    <property type="term" value="F:metal ion binding"/>
    <property type="evidence" value="ECO:0007669"/>
    <property type="project" value="UniProtKB-KW"/>
</dbReference>
<keyword evidence="6" id="KW-0378">Hydrolase</keyword>
<evidence type="ECO:0000256" key="2">
    <source>
        <dbReference type="ARBA" id="ARBA00008786"/>
    </source>
</evidence>
<comment type="caution">
    <text evidence="13">The sequence shown here is derived from an EMBL/GenBank/DDBJ whole genome shotgun (WGS) entry which is preliminary data.</text>
</comment>
<dbReference type="Gene3D" id="3.60.21.10">
    <property type="match status" value="1"/>
</dbReference>
<dbReference type="AlphaFoldDB" id="A0A812IWU5"/>
<dbReference type="EMBL" id="CAJNIZ010001202">
    <property type="protein sequence ID" value="CAE7185139.1"/>
    <property type="molecule type" value="Genomic_DNA"/>
</dbReference>
<dbReference type="Gene3D" id="1.25.40.10">
    <property type="entry name" value="Tetratricopeptide repeat domain"/>
    <property type="match status" value="1"/>
</dbReference>
<dbReference type="InterPro" id="IPR041753">
    <property type="entry name" value="PP5_C"/>
</dbReference>
<dbReference type="InterPro" id="IPR006186">
    <property type="entry name" value="Ser/Thr-sp_prot-phosphatase"/>
</dbReference>
<evidence type="ECO:0000256" key="4">
    <source>
        <dbReference type="ARBA" id="ARBA00022723"/>
    </source>
</evidence>
<feature type="domain" description="Serine/threonine specific protein phosphatases" evidence="12">
    <location>
        <begin position="185"/>
        <end position="461"/>
    </location>
</feature>
<keyword evidence="8" id="KW-0464">Manganese</keyword>
<dbReference type="InterPro" id="IPR029052">
    <property type="entry name" value="Metallo-depent_PP-like"/>
</dbReference>
<comment type="cofactor">
    <cofactor evidence="1">
        <name>Mn(2+)</name>
        <dbReference type="ChEBI" id="CHEBI:29035"/>
    </cofactor>
</comment>
<dbReference type="InterPro" id="IPR011990">
    <property type="entry name" value="TPR-like_helical_dom_sf"/>
</dbReference>
<reference evidence="13" key="1">
    <citation type="submission" date="2021-02" db="EMBL/GenBank/DDBJ databases">
        <authorList>
            <person name="Dougan E. K."/>
            <person name="Rhodes N."/>
            <person name="Thang M."/>
            <person name="Chan C."/>
        </authorList>
    </citation>
    <scope>NUCLEOTIDE SEQUENCE</scope>
</reference>
<dbReference type="SUPFAM" id="SSF56300">
    <property type="entry name" value="Metallo-dependent phosphatases"/>
    <property type="match status" value="1"/>
</dbReference>
<dbReference type="OrthoDB" id="445564at2759"/>
<evidence type="ECO:0000256" key="9">
    <source>
        <dbReference type="PIRSR" id="PIRSR033096-1"/>
    </source>
</evidence>
<evidence type="ECO:0000256" key="6">
    <source>
        <dbReference type="ARBA" id="ARBA00022801"/>
    </source>
</evidence>
<dbReference type="PANTHER" id="PTHR45668">
    <property type="entry name" value="SERINE/THREONINE-PROTEIN PHOSPHATASE 5-RELATED"/>
    <property type="match status" value="1"/>
</dbReference>
<evidence type="ECO:0000256" key="5">
    <source>
        <dbReference type="ARBA" id="ARBA00022737"/>
    </source>
</evidence>
<keyword evidence="7 10" id="KW-0802">TPR repeat</keyword>
<dbReference type="SUPFAM" id="SSF48452">
    <property type="entry name" value="TPR-like"/>
    <property type="match status" value="1"/>
</dbReference>
<dbReference type="Proteomes" id="UP000649617">
    <property type="component" value="Unassembled WGS sequence"/>
</dbReference>
<dbReference type="InterPro" id="IPR013105">
    <property type="entry name" value="TPR_2"/>
</dbReference>
<name>A0A812IWU5_SYMPI</name>
<dbReference type="PANTHER" id="PTHR45668:SF5">
    <property type="entry name" value="SERINE_THREONINE-PROTEIN PHOSPHATASE 5"/>
    <property type="match status" value="1"/>
</dbReference>
<gene>
    <name evidence="13" type="primary">PAPP5</name>
    <name evidence="13" type="ORF">SPIL2461_LOCUS1239</name>
</gene>
<dbReference type="Pfam" id="PF07719">
    <property type="entry name" value="TPR_2"/>
    <property type="match status" value="1"/>
</dbReference>
<dbReference type="PIRSF" id="PIRSF033096">
    <property type="entry name" value="PPPtase_5"/>
    <property type="match status" value="1"/>
</dbReference>
<feature type="active site" description="Proton donor/acceptor" evidence="9">
    <location>
        <position position="285"/>
    </location>
</feature>
<comment type="similarity">
    <text evidence="2">Belongs to the PPP phosphatase family. PP-5 (PP-T) subfamily.</text>
</comment>
<protein>
    <recommendedName>
        <fullName evidence="3">protein-serine/threonine phosphatase</fullName>
        <ecNumber evidence="3">3.1.3.16</ecNumber>
    </recommendedName>
</protein>
<evidence type="ECO:0000259" key="12">
    <source>
        <dbReference type="SMART" id="SM00156"/>
    </source>
</evidence>
<organism evidence="13 14">
    <name type="scientific">Symbiodinium pilosum</name>
    <name type="common">Dinoflagellate</name>
    <dbReference type="NCBI Taxonomy" id="2952"/>
    <lineage>
        <taxon>Eukaryota</taxon>
        <taxon>Sar</taxon>
        <taxon>Alveolata</taxon>
        <taxon>Dinophyceae</taxon>
        <taxon>Suessiales</taxon>
        <taxon>Symbiodiniaceae</taxon>
        <taxon>Symbiodinium</taxon>
    </lineage>
</organism>
<proteinExistence type="inferred from homology"/>
<dbReference type="FunFam" id="3.60.21.10:FF:000017">
    <property type="entry name" value="Serine/threonine-protein phosphatase"/>
    <property type="match status" value="1"/>
</dbReference>
<dbReference type="EC" id="3.1.3.16" evidence="3"/>
<sequence length="481" mass="54067">YFQEGKYAKALASYSIAIELSEPEDDGLDSLDGVAAKATNPNVHVYYANRAFCHIKMENFGSALVDASAAIRVKEDWPKGWYRRGTAHMALNRPKDALRDFMQLCKLAPNDKDARDKLKQCQKQVNADKFAKAIGCEKTKPASQTVDVAHMDVDATYSGPVYQSGACTAEFCQALMQHQKEEKTIAKKYAYQIVLDMIEMLKGASTLVDIEVPDAGEVTVCGDVHGQFYDLLNIFSMNGVPSQDNPYLFNGDFVDRGSFSVEVILTLFAWKLAFPQHLHLARGNHETRNMNKLYGFEGEVTKKYDEELYQLFCEAFCLLPLCHVINNQVFVVHGGLFSKDDVTLDDIRKVNREQEPPDEGLMTEMLWSDPQPGRGRQPSKRGVGVAFGQDVTENFLKVNNLKMVIRSHEMKEEGYEIEHGGRLVTVFSAPNYCDQMGNKGAFIRLDGKTMTPKYKSFSNVPHPNVRPMQYANPMLGQLFGM</sequence>
<dbReference type="CDD" id="cd07417">
    <property type="entry name" value="MPP_PP5_C"/>
    <property type="match status" value="1"/>
</dbReference>
<feature type="non-terminal residue" evidence="13">
    <location>
        <position position="481"/>
    </location>
</feature>
<evidence type="ECO:0000256" key="3">
    <source>
        <dbReference type="ARBA" id="ARBA00013081"/>
    </source>
</evidence>
<keyword evidence="14" id="KW-1185">Reference proteome</keyword>
<evidence type="ECO:0000313" key="13">
    <source>
        <dbReference type="EMBL" id="CAE7185139.1"/>
    </source>
</evidence>
<dbReference type="InterPro" id="IPR004843">
    <property type="entry name" value="Calcineurin-like_PHP"/>
</dbReference>
<dbReference type="PRINTS" id="PR00114">
    <property type="entry name" value="STPHPHTASE"/>
</dbReference>
<dbReference type="InterPro" id="IPR019734">
    <property type="entry name" value="TPR_rpt"/>
</dbReference>
<evidence type="ECO:0000256" key="11">
    <source>
        <dbReference type="SAM" id="MobiDB-lite"/>
    </source>
</evidence>
<dbReference type="InterPro" id="IPR013235">
    <property type="entry name" value="PPP_dom"/>
</dbReference>
<evidence type="ECO:0000313" key="14">
    <source>
        <dbReference type="Proteomes" id="UP000649617"/>
    </source>
</evidence>
<feature type="repeat" description="TPR" evidence="10">
    <location>
        <begin position="78"/>
        <end position="111"/>
    </location>
</feature>
<dbReference type="GO" id="GO:0004722">
    <property type="term" value="F:protein serine/threonine phosphatase activity"/>
    <property type="evidence" value="ECO:0007669"/>
    <property type="project" value="UniProtKB-EC"/>
</dbReference>
<dbReference type="Pfam" id="PF08321">
    <property type="entry name" value="PPP5"/>
    <property type="match status" value="1"/>
</dbReference>
<keyword evidence="5" id="KW-0677">Repeat</keyword>
<dbReference type="SMART" id="SM00156">
    <property type="entry name" value="PP2Ac"/>
    <property type="match status" value="1"/>
</dbReference>
<evidence type="ECO:0000256" key="7">
    <source>
        <dbReference type="ARBA" id="ARBA00022803"/>
    </source>
</evidence>
<feature type="region of interest" description="Disordered" evidence="11">
    <location>
        <begin position="358"/>
        <end position="381"/>
    </location>
</feature>
<evidence type="ECO:0000256" key="8">
    <source>
        <dbReference type="ARBA" id="ARBA00023211"/>
    </source>
</evidence>
<dbReference type="InterPro" id="IPR051134">
    <property type="entry name" value="PPP_phosphatase"/>
</dbReference>
<dbReference type="SMART" id="SM00028">
    <property type="entry name" value="TPR"/>
    <property type="match status" value="2"/>
</dbReference>
<dbReference type="PROSITE" id="PS50005">
    <property type="entry name" value="TPR"/>
    <property type="match status" value="1"/>
</dbReference>
<dbReference type="Pfam" id="PF00149">
    <property type="entry name" value="Metallophos"/>
    <property type="match status" value="1"/>
</dbReference>
<keyword evidence="4" id="KW-0479">Metal-binding</keyword>
<evidence type="ECO:0000256" key="1">
    <source>
        <dbReference type="ARBA" id="ARBA00001936"/>
    </source>
</evidence>